<dbReference type="KEGG" id="dpg:DESPIGER_0516"/>
<dbReference type="AlphaFoldDB" id="A0A1K1LCD6"/>
<protein>
    <submittedName>
        <fullName evidence="2">Carboxymuconolactone decarboxylase</fullName>
    </submittedName>
</protein>
<dbReference type="Gene3D" id="1.20.1290.10">
    <property type="entry name" value="AhpD-like"/>
    <property type="match status" value="1"/>
</dbReference>
<name>A0A1K1LCD6_9BACT</name>
<accession>A0A1K1LCD6</accession>
<dbReference type="OrthoDB" id="9793083at2"/>
<dbReference type="InterPro" id="IPR003779">
    <property type="entry name" value="CMD-like"/>
</dbReference>
<proteinExistence type="predicted"/>
<evidence type="ECO:0000313" key="3">
    <source>
        <dbReference type="Proteomes" id="UP000186323"/>
    </source>
</evidence>
<sequence length="247" mass="27294">MIFLKELAMRRRYLLPLLVILMFLFPLLQAENSPAKGLDGRQQSMVLVSAYTARGDLDRLRPALDQALDAGLSINEIKEVLTHLYAYIGFPRSLNGLQVFMEVLEQRRARGITDTEGKAASPLPPDLDREAYGARVRADLGGQKEIQPPSGVLAFAPVIDTFLKEHLFADIFARDVLDRKERELCTIAALASLPGLGGQLQFHMGAAMNCGLDQQELEGFLDLLAARVGRQEADAARVVARRVLALR</sequence>
<dbReference type="SUPFAM" id="SSF69118">
    <property type="entry name" value="AhpD-like"/>
    <property type="match status" value="1"/>
</dbReference>
<dbReference type="InterPro" id="IPR052512">
    <property type="entry name" value="4CMD/NDH-1_regulator"/>
</dbReference>
<dbReference type="EMBL" id="LT630450">
    <property type="protein sequence ID" value="SFV72404.1"/>
    <property type="molecule type" value="Genomic_DNA"/>
</dbReference>
<dbReference type="Pfam" id="PF02627">
    <property type="entry name" value="CMD"/>
    <property type="match status" value="2"/>
</dbReference>
<organism evidence="2 3">
    <name type="scientific">Desulfovibrio piger</name>
    <dbReference type="NCBI Taxonomy" id="901"/>
    <lineage>
        <taxon>Bacteria</taxon>
        <taxon>Pseudomonadati</taxon>
        <taxon>Thermodesulfobacteriota</taxon>
        <taxon>Desulfovibrionia</taxon>
        <taxon>Desulfovibrionales</taxon>
        <taxon>Desulfovibrionaceae</taxon>
        <taxon>Desulfovibrio</taxon>
    </lineage>
</organism>
<dbReference type="GO" id="GO:0051920">
    <property type="term" value="F:peroxiredoxin activity"/>
    <property type="evidence" value="ECO:0007669"/>
    <property type="project" value="InterPro"/>
</dbReference>
<reference evidence="3" key="1">
    <citation type="submission" date="2016-10" db="EMBL/GenBank/DDBJ databases">
        <authorList>
            <person name="Wegmann U."/>
        </authorList>
    </citation>
    <scope>NUCLEOTIDE SEQUENCE [LARGE SCALE GENOMIC DNA]</scope>
</reference>
<evidence type="ECO:0000259" key="1">
    <source>
        <dbReference type="Pfam" id="PF02627"/>
    </source>
</evidence>
<dbReference type="PANTHER" id="PTHR33570:SF2">
    <property type="entry name" value="CARBOXYMUCONOLACTONE DECARBOXYLASE-LIKE DOMAIN-CONTAINING PROTEIN"/>
    <property type="match status" value="1"/>
</dbReference>
<feature type="domain" description="Carboxymuconolactone decarboxylase-like" evidence="1">
    <location>
        <begin position="29"/>
        <end position="100"/>
    </location>
</feature>
<dbReference type="Proteomes" id="UP000186323">
    <property type="component" value="Chromosome I"/>
</dbReference>
<gene>
    <name evidence="2" type="ORF">DESPIGER_0516</name>
</gene>
<dbReference type="InterPro" id="IPR029032">
    <property type="entry name" value="AhpD-like"/>
</dbReference>
<evidence type="ECO:0000313" key="2">
    <source>
        <dbReference type="EMBL" id="SFV72404.1"/>
    </source>
</evidence>
<keyword evidence="3" id="KW-1185">Reference proteome</keyword>
<feature type="domain" description="Carboxymuconolactone decarboxylase-like" evidence="1">
    <location>
        <begin position="162"/>
        <end position="239"/>
    </location>
</feature>
<dbReference type="PANTHER" id="PTHR33570">
    <property type="entry name" value="4-CARBOXYMUCONOLACTONE DECARBOXYLASE FAMILY PROTEIN"/>
    <property type="match status" value="1"/>
</dbReference>